<dbReference type="PANTHER" id="PTHR36506">
    <property type="entry name" value="PREFLAGELLIN PEPTIDASE"/>
    <property type="match status" value="1"/>
</dbReference>
<reference evidence="8 9" key="1">
    <citation type="submission" date="2019-03" db="EMBL/GenBank/DDBJ databases">
        <title>Deep-cultivation of Planctomycetes and their phenomic and genomic characterization uncovers novel biology.</title>
        <authorList>
            <person name="Wiegand S."/>
            <person name="Jogler M."/>
            <person name="Boedeker C."/>
            <person name="Pinto D."/>
            <person name="Vollmers J."/>
            <person name="Rivas-Marin E."/>
            <person name="Kohn T."/>
            <person name="Peeters S.H."/>
            <person name="Heuer A."/>
            <person name="Rast P."/>
            <person name="Oberbeckmann S."/>
            <person name="Bunk B."/>
            <person name="Jeske O."/>
            <person name="Meyerdierks A."/>
            <person name="Storesund J.E."/>
            <person name="Kallscheuer N."/>
            <person name="Luecker S."/>
            <person name="Lage O.M."/>
            <person name="Pohl T."/>
            <person name="Merkel B.J."/>
            <person name="Hornburger P."/>
            <person name="Mueller R.-W."/>
            <person name="Bruemmer F."/>
            <person name="Labrenz M."/>
            <person name="Spormann A.M."/>
            <person name="Op den Camp H."/>
            <person name="Overmann J."/>
            <person name="Amann R."/>
            <person name="Jetten M.S.M."/>
            <person name="Mascher T."/>
            <person name="Medema M.H."/>
            <person name="Devos D.P."/>
            <person name="Kaster A.-K."/>
            <person name="Ovreas L."/>
            <person name="Rohde M."/>
            <person name="Galperin M.Y."/>
            <person name="Jogler C."/>
        </authorList>
    </citation>
    <scope>NUCLEOTIDE SEQUENCE [LARGE SCALE GENOMIC DNA]</scope>
    <source>
        <strain evidence="8 9">Enr13</strain>
    </source>
</reference>
<proteinExistence type="predicted"/>
<evidence type="ECO:0000259" key="7">
    <source>
        <dbReference type="Pfam" id="PF01478"/>
    </source>
</evidence>
<evidence type="ECO:0000313" key="9">
    <source>
        <dbReference type="Proteomes" id="UP000319004"/>
    </source>
</evidence>
<dbReference type="Pfam" id="PF01478">
    <property type="entry name" value="Peptidase_A24"/>
    <property type="match status" value="1"/>
</dbReference>
<dbReference type="PANTHER" id="PTHR36506:SF1">
    <property type="entry name" value="PREFLAGELLIN PEPTIDASE"/>
    <property type="match status" value="1"/>
</dbReference>
<gene>
    <name evidence="8" type="ORF">Enr13x_57420</name>
</gene>
<dbReference type="GO" id="GO:0004190">
    <property type="term" value="F:aspartic-type endopeptidase activity"/>
    <property type="evidence" value="ECO:0007669"/>
    <property type="project" value="InterPro"/>
</dbReference>
<dbReference type="EMBL" id="CP037423">
    <property type="protein sequence ID" value="QDV45839.1"/>
    <property type="molecule type" value="Genomic_DNA"/>
</dbReference>
<keyword evidence="9" id="KW-1185">Reference proteome</keyword>
<dbReference type="Gene3D" id="1.20.120.1220">
    <property type="match status" value="1"/>
</dbReference>
<evidence type="ECO:0000256" key="2">
    <source>
        <dbReference type="ARBA" id="ARBA00022475"/>
    </source>
</evidence>
<feature type="transmembrane region" description="Helical" evidence="6">
    <location>
        <begin position="50"/>
        <end position="69"/>
    </location>
</feature>
<evidence type="ECO:0000256" key="4">
    <source>
        <dbReference type="ARBA" id="ARBA00022989"/>
    </source>
</evidence>
<feature type="transmembrane region" description="Helical" evidence="6">
    <location>
        <begin position="81"/>
        <end position="114"/>
    </location>
</feature>
<evidence type="ECO:0000313" key="8">
    <source>
        <dbReference type="EMBL" id="QDV45839.1"/>
    </source>
</evidence>
<protein>
    <submittedName>
        <fullName evidence="8">Type IV leader peptidase family protein</fullName>
    </submittedName>
</protein>
<keyword evidence="2" id="KW-1003">Cell membrane</keyword>
<dbReference type="AlphaFoldDB" id="A0A518HYB2"/>
<feature type="transmembrane region" description="Helical" evidence="6">
    <location>
        <begin position="120"/>
        <end position="139"/>
    </location>
</feature>
<organism evidence="8 9">
    <name type="scientific">Stieleria neptunia</name>
    <dbReference type="NCBI Taxonomy" id="2527979"/>
    <lineage>
        <taxon>Bacteria</taxon>
        <taxon>Pseudomonadati</taxon>
        <taxon>Planctomycetota</taxon>
        <taxon>Planctomycetia</taxon>
        <taxon>Pirellulales</taxon>
        <taxon>Pirellulaceae</taxon>
        <taxon>Stieleria</taxon>
    </lineage>
</organism>
<evidence type="ECO:0000256" key="3">
    <source>
        <dbReference type="ARBA" id="ARBA00022692"/>
    </source>
</evidence>
<keyword evidence="5 6" id="KW-0472">Membrane</keyword>
<dbReference type="RefSeq" id="WP_145390070.1">
    <property type="nucleotide sequence ID" value="NZ_CP037423.1"/>
</dbReference>
<name>A0A518HYB2_9BACT</name>
<dbReference type="InterPro" id="IPR052218">
    <property type="entry name" value="Preflagellin_Peptidase"/>
</dbReference>
<dbReference type="GO" id="GO:0005886">
    <property type="term" value="C:plasma membrane"/>
    <property type="evidence" value="ECO:0007669"/>
    <property type="project" value="UniProtKB-SubCell"/>
</dbReference>
<feature type="domain" description="Prepilin type IV endopeptidase peptidase" evidence="7">
    <location>
        <begin position="9"/>
        <end position="109"/>
    </location>
</feature>
<keyword evidence="4 6" id="KW-1133">Transmembrane helix</keyword>
<accession>A0A518HYB2</accession>
<evidence type="ECO:0000256" key="5">
    <source>
        <dbReference type="ARBA" id="ARBA00023136"/>
    </source>
</evidence>
<dbReference type="KEGG" id="snep:Enr13x_57420"/>
<keyword evidence="3 6" id="KW-0812">Transmembrane</keyword>
<dbReference type="Proteomes" id="UP000319004">
    <property type="component" value="Chromosome"/>
</dbReference>
<dbReference type="InterPro" id="IPR000045">
    <property type="entry name" value="Prepilin_IV_endopep_pep"/>
</dbReference>
<evidence type="ECO:0000256" key="6">
    <source>
        <dbReference type="SAM" id="Phobius"/>
    </source>
</evidence>
<sequence length="140" mass="14804">MFTFIAMTVISLLLIAMACDLRTREIPDWVSVAIAAIGLMSSMAGWHGVGPVWMLAGGFAGIFVGWLLFRFAHFGGGDAKLIGAIGCVVGPVGLLMVLFVMAIAGGVLSLVAMFRGQRDYAYVPAITAGFVWYVSVVSLI</sequence>
<dbReference type="OrthoDB" id="284133at2"/>
<evidence type="ECO:0000256" key="1">
    <source>
        <dbReference type="ARBA" id="ARBA00004651"/>
    </source>
</evidence>
<comment type="subcellular location">
    <subcellularLocation>
        <location evidence="1">Cell membrane</location>
        <topology evidence="1">Multi-pass membrane protein</topology>
    </subcellularLocation>
</comment>